<dbReference type="PANTHER" id="PTHR28022:SF1">
    <property type="entry name" value="GPI MANNOSYLTRANSFERASE 2 SUBUNIT PGA1"/>
    <property type="match status" value="1"/>
</dbReference>
<feature type="transmembrane region" description="Helical" evidence="2">
    <location>
        <begin position="203"/>
        <end position="221"/>
    </location>
</feature>
<dbReference type="GO" id="GO:0031501">
    <property type="term" value="C:mannosyltransferase complex"/>
    <property type="evidence" value="ECO:0007669"/>
    <property type="project" value="TreeGrafter"/>
</dbReference>
<name>A0AAE0NTG2_9PEZI</name>
<evidence type="ECO:0000313" key="5">
    <source>
        <dbReference type="Proteomes" id="UP001285441"/>
    </source>
</evidence>
<keyword evidence="3" id="KW-0732">Signal</keyword>
<reference evidence="4" key="1">
    <citation type="journal article" date="2023" name="Mol. Phylogenet. Evol.">
        <title>Genome-scale phylogeny and comparative genomics of the fungal order Sordariales.</title>
        <authorList>
            <person name="Hensen N."/>
            <person name="Bonometti L."/>
            <person name="Westerberg I."/>
            <person name="Brannstrom I.O."/>
            <person name="Guillou S."/>
            <person name="Cros-Aarteil S."/>
            <person name="Calhoun S."/>
            <person name="Haridas S."/>
            <person name="Kuo A."/>
            <person name="Mondo S."/>
            <person name="Pangilinan J."/>
            <person name="Riley R."/>
            <person name="LaButti K."/>
            <person name="Andreopoulos B."/>
            <person name="Lipzen A."/>
            <person name="Chen C."/>
            <person name="Yan M."/>
            <person name="Daum C."/>
            <person name="Ng V."/>
            <person name="Clum A."/>
            <person name="Steindorff A."/>
            <person name="Ohm R.A."/>
            <person name="Martin F."/>
            <person name="Silar P."/>
            <person name="Natvig D.O."/>
            <person name="Lalanne C."/>
            <person name="Gautier V."/>
            <person name="Ament-Velasquez S.L."/>
            <person name="Kruys A."/>
            <person name="Hutchinson M.I."/>
            <person name="Powell A.J."/>
            <person name="Barry K."/>
            <person name="Miller A.N."/>
            <person name="Grigoriev I.V."/>
            <person name="Debuchy R."/>
            <person name="Gladieux P."/>
            <person name="Hiltunen Thoren M."/>
            <person name="Johannesson H."/>
        </authorList>
    </citation>
    <scope>NUCLEOTIDE SEQUENCE</scope>
    <source>
        <strain evidence="4">CBS 232.78</strain>
    </source>
</reference>
<feature type="compositionally biased region" description="Polar residues" evidence="1">
    <location>
        <begin position="147"/>
        <end position="156"/>
    </location>
</feature>
<feature type="chain" id="PRO_5042176181" evidence="3">
    <location>
        <begin position="19"/>
        <end position="252"/>
    </location>
</feature>
<dbReference type="PANTHER" id="PTHR28022">
    <property type="entry name" value="GPI MANNOSYLTRANSFERASE 2 SUBUNIT PGA1"/>
    <property type="match status" value="1"/>
</dbReference>
<dbReference type="EMBL" id="JAULSW010000003">
    <property type="protein sequence ID" value="KAK3387180.1"/>
    <property type="molecule type" value="Genomic_DNA"/>
</dbReference>
<protein>
    <submittedName>
        <fullName evidence="4">Uncharacterized protein</fullName>
    </submittedName>
</protein>
<evidence type="ECO:0000256" key="2">
    <source>
        <dbReference type="SAM" id="Phobius"/>
    </source>
</evidence>
<gene>
    <name evidence="4" type="ORF">B0H63DRAFT_151891</name>
</gene>
<dbReference type="Pfam" id="PF10333">
    <property type="entry name" value="Pga1"/>
    <property type="match status" value="1"/>
</dbReference>
<evidence type="ECO:0000256" key="3">
    <source>
        <dbReference type="SAM" id="SignalP"/>
    </source>
</evidence>
<keyword evidence="2" id="KW-1133">Transmembrane helix</keyword>
<reference evidence="4" key="2">
    <citation type="submission" date="2023-06" db="EMBL/GenBank/DDBJ databases">
        <authorList>
            <consortium name="Lawrence Berkeley National Laboratory"/>
            <person name="Haridas S."/>
            <person name="Hensen N."/>
            <person name="Bonometti L."/>
            <person name="Westerberg I."/>
            <person name="Brannstrom I.O."/>
            <person name="Guillou S."/>
            <person name="Cros-Aarteil S."/>
            <person name="Calhoun S."/>
            <person name="Kuo A."/>
            <person name="Mondo S."/>
            <person name="Pangilinan J."/>
            <person name="Riley R."/>
            <person name="LaButti K."/>
            <person name="Andreopoulos B."/>
            <person name="Lipzen A."/>
            <person name="Chen C."/>
            <person name="Yanf M."/>
            <person name="Daum C."/>
            <person name="Ng V."/>
            <person name="Clum A."/>
            <person name="Steindorff A."/>
            <person name="Ohm R."/>
            <person name="Martin F."/>
            <person name="Silar P."/>
            <person name="Natvig D."/>
            <person name="Lalanne C."/>
            <person name="Gautier V."/>
            <person name="Ament-velasquez S.L."/>
            <person name="Kruys A."/>
            <person name="Hutchinson M.I."/>
            <person name="Powell A.J."/>
            <person name="Barry K."/>
            <person name="Miller A.N."/>
            <person name="Grigoriev I.V."/>
            <person name="Debuchy R."/>
            <person name="Gladieux P."/>
            <person name="Thoren M.H."/>
            <person name="Johannesson H."/>
        </authorList>
    </citation>
    <scope>NUCLEOTIDE SEQUENCE</scope>
    <source>
        <strain evidence="4">CBS 232.78</strain>
    </source>
</reference>
<proteinExistence type="predicted"/>
<dbReference type="AlphaFoldDB" id="A0AAE0NTG2"/>
<comment type="caution">
    <text evidence="4">The sequence shown here is derived from an EMBL/GenBank/DDBJ whole genome shotgun (WGS) entry which is preliminary data.</text>
</comment>
<sequence length="252" mass="27826">MKLSLAPLFWTQAALVLANVEKTIFLGPAAVNIPLAHPTLDDLNLEVLTPASPPTSSSLRTRLEAQFPTASHPCGKSTWLLLDNLEPGRRYEVRICWAATQPTSFDLSTHELDTVFATPELITSLWEYTTPPSSSSDQKPRIHTPSRHQQQSTSSREASTLLLQISAAADYFSPNATLMQSVPPVDVDIILDAFVLNVLPRSLVPTVGYIVVVAVLSFFVARQIVAWFRAVIDDDDDDDDDDNKNTQTKKKQ</sequence>
<dbReference type="InterPro" id="IPR019433">
    <property type="entry name" value="GPI_ManTrfase_II_coact_Pga1"/>
</dbReference>
<dbReference type="GO" id="GO:0005789">
    <property type="term" value="C:endoplasmic reticulum membrane"/>
    <property type="evidence" value="ECO:0007669"/>
    <property type="project" value="TreeGrafter"/>
</dbReference>
<dbReference type="Proteomes" id="UP001285441">
    <property type="component" value="Unassembled WGS sequence"/>
</dbReference>
<keyword evidence="2" id="KW-0472">Membrane</keyword>
<keyword evidence="2" id="KW-0812">Transmembrane</keyword>
<dbReference type="GO" id="GO:0000030">
    <property type="term" value="F:mannosyltransferase activity"/>
    <property type="evidence" value="ECO:0007669"/>
    <property type="project" value="TreeGrafter"/>
</dbReference>
<feature type="region of interest" description="Disordered" evidence="1">
    <location>
        <begin position="129"/>
        <end position="156"/>
    </location>
</feature>
<keyword evidence="5" id="KW-1185">Reference proteome</keyword>
<accession>A0AAE0NTG2</accession>
<feature type="signal peptide" evidence="3">
    <location>
        <begin position="1"/>
        <end position="18"/>
    </location>
</feature>
<organism evidence="4 5">
    <name type="scientific">Podospora didyma</name>
    <dbReference type="NCBI Taxonomy" id="330526"/>
    <lineage>
        <taxon>Eukaryota</taxon>
        <taxon>Fungi</taxon>
        <taxon>Dikarya</taxon>
        <taxon>Ascomycota</taxon>
        <taxon>Pezizomycotina</taxon>
        <taxon>Sordariomycetes</taxon>
        <taxon>Sordariomycetidae</taxon>
        <taxon>Sordariales</taxon>
        <taxon>Podosporaceae</taxon>
        <taxon>Podospora</taxon>
    </lineage>
</organism>
<evidence type="ECO:0000256" key="1">
    <source>
        <dbReference type="SAM" id="MobiDB-lite"/>
    </source>
</evidence>
<evidence type="ECO:0000313" key="4">
    <source>
        <dbReference type="EMBL" id="KAK3387180.1"/>
    </source>
</evidence>
<dbReference type="GO" id="GO:0006506">
    <property type="term" value="P:GPI anchor biosynthetic process"/>
    <property type="evidence" value="ECO:0007669"/>
    <property type="project" value="TreeGrafter"/>
</dbReference>